<gene>
    <name evidence="1" type="ORF">HOLleu_15384</name>
</gene>
<keyword evidence="2" id="KW-1185">Reference proteome</keyword>
<proteinExistence type="predicted"/>
<dbReference type="AlphaFoldDB" id="A0A9Q1HD51"/>
<evidence type="ECO:0000313" key="1">
    <source>
        <dbReference type="EMBL" id="KAJ8040933.1"/>
    </source>
</evidence>
<evidence type="ECO:0000313" key="2">
    <source>
        <dbReference type="Proteomes" id="UP001152320"/>
    </source>
</evidence>
<accession>A0A9Q1HD51</accession>
<dbReference type="Proteomes" id="UP001152320">
    <property type="component" value="Chromosome 6"/>
</dbReference>
<organism evidence="1 2">
    <name type="scientific">Holothuria leucospilota</name>
    <name type="common">Black long sea cucumber</name>
    <name type="synonym">Mertensiothuria leucospilota</name>
    <dbReference type="NCBI Taxonomy" id="206669"/>
    <lineage>
        <taxon>Eukaryota</taxon>
        <taxon>Metazoa</taxon>
        <taxon>Echinodermata</taxon>
        <taxon>Eleutherozoa</taxon>
        <taxon>Echinozoa</taxon>
        <taxon>Holothuroidea</taxon>
        <taxon>Aspidochirotacea</taxon>
        <taxon>Aspidochirotida</taxon>
        <taxon>Holothuriidae</taxon>
        <taxon>Holothuria</taxon>
    </lineage>
</organism>
<comment type="caution">
    <text evidence="1">The sequence shown here is derived from an EMBL/GenBank/DDBJ whole genome shotgun (WGS) entry which is preliminary data.</text>
</comment>
<reference evidence="1" key="1">
    <citation type="submission" date="2021-10" db="EMBL/GenBank/DDBJ databases">
        <title>Tropical sea cucumber genome reveals ecological adaptation and Cuvierian tubules defense mechanism.</title>
        <authorList>
            <person name="Chen T."/>
        </authorList>
    </citation>
    <scope>NUCLEOTIDE SEQUENCE</scope>
    <source>
        <strain evidence="1">Nanhai2018</strain>
        <tissue evidence="1">Muscle</tissue>
    </source>
</reference>
<name>A0A9Q1HD51_HOLLE</name>
<sequence>MSSIKSIHHPYLENRHKHIHLYTHRHAHMYARHRDCMDSFCHRQGSKKKREDAILKKISENFG</sequence>
<protein>
    <submittedName>
        <fullName evidence="1">Uncharacterized protein</fullName>
    </submittedName>
</protein>
<dbReference type="EMBL" id="JAIZAY010000006">
    <property type="protein sequence ID" value="KAJ8040933.1"/>
    <property type="molecule type" value="Genomic_DNA"/>
</dbReference>